<feature type="region of interest" description="Disordered" evidence="1">
    <location>
        <begin position="337"/>
        <end position="356"/>
    </location>
</feature>
<evidence type="ECO:0000313" key="2">
    <source>
        <dbReference type="EMBL" id="KAJ7638999.1"/>
    </source>
</evidence>
<feature type="region of interest" description="Disordered" evidence="1">
    <location>
        <begin position="1"/>
        <end position="35"/>
    </location>
</feature>
<sequence length="483" mass="55219">MPSSELCDALNPNPRPRNNTYNTQQSSPALHRPNPPALTVQEEVLALLAATKQEAELERTRRVAWEAEMEAKYVQRHAEMERQMSVMRTEIANLRALLTGSTPLTSPAIANLGHPQPPPIQQLQNAEYSFMPSPSSTVPSKRPRAELSTDDESGNISDTSETSLRPRRTDHRDKRILTVQAAMRAHILLLMDLENDKTLPDSHLEGLRLDPPNAVRFVWEKTTKQSTHNGRMKNRVVDDFRDRRHLYKHVADREFNKKIVDTAFEQCFTTLRQKFRTQHDVVAASRHKEREGTKARKSRHVARRKTKLDHRADARLKLDSFQHVAFDGAMQIECMSSEESESETNPTIPRGTGPLQTRGYPWRSRRLLQFYTLLDVENSMDTGSRPQRGVGRRERFIGPHKQEPILPPKGVSSWMISRRWMMAMQAEHPDLVDALRGLVFDAPGVDWMQFSELGGETDDEEYMPAHMIPPNNYTTSSLQCALV</sequence>
<feature type="compositionally biased region" description="Basic residues" evidence="1">
    <location>
        <begin position="295"/>
        <end position="308"/>
    </location>
</feature>
<feature type="compositionally biased region" description="Polar residues" evidence="1">
    <location>
        <begin position="154"/>
        <end position="163"/>
    </location>
</feature>
<name>A0AAD7FRG1_9AGAR</name>
<comment type="caution">
    <text evidence="2">The sequence shown here is derived from an EMBL/GenBank/DDBJ whole genome shotgun (WGS) entry which is preliminary data.</text>
</comment>
<dbReference type="Proteomes" id="UP001221142">
    <property type="component" value="Unassembled WGS sequence"/>
</dbReference>
<proteinExistence type="predicted"/>
<evidence type="ECO:0000313" key="3">
    <source>
        <dbReference type="Proteomes" id="UP001221142"/>
    </source>
</evidence>
<accession>A0AAD7FRG1</accession>
<organism evidence="2 3">
    <name type="scientific">Roridomyces roridus</name>
    <dbReference type="NCBI Taxonomy" id="1738132"/>
    <lineage>
        <taxon>Eukaryota</taxon>
        <taxon>Fungi</taxon>
        <taxon>Dikarya</taxon>
        <taxon>Basidiomycota</taxon>
        <taxon>Agaricomycotina</taxon>
        <taxon>Agaricomycetes</taxon>
        <taxon>Agaricomycetidae</taxon>
        <taxon>Agaricales</taxon>
        <taxon>Marasmiineae</taxon>
        <taxon>Mycenaceae</taxon>
        <taxon>Roridomyces</taxon>
    </lineage>
</organism>
<reference evidence="2" key="1">
    <citation type="submission" date="2023-03" db="EMBL/GenBank/DDBJ databases">
        <title>Massive genome expansion in bonnet fungi (Mycena s.s.) driven by repeated elements and novel gene families across ecological guilds.</title>
        <authorList>
            <consortium name="Lawrence Berkeley National Laboratory"/>
            <person name="Harder C.B."/>
            <person name="Miyauchi S."/>
            <person name="Viragh M."/>
            <person name="Kuo A."/>
            <person name="Thoen E."/>
            <person name="Andreopoulos B."/>
            <person name="Lu D."/>
            <person name="Skrede I."/>
            <person name="Drula E."/>
            <person name="Henrissat B."/>
            <person name="Morin E."/>
            <person name="Kohler A."/>
            <person name="Barry K."/>
            <person name="LaButti K."/>
            <person name="Morin E."/>
            <person name="Salamov A."/>
            <person name="Lipzen A."/>
            <person name="Mereny Z."/>
            <person name="Hegedus B."/>
            <person name="Baldrian P."/>
            <person name="Stursova M."/>
            <person name="Weitz H."/>
            <person name="Taylor A."/>
            <person name="Grigoriev I.V."/>
            <person name="Nagy L.G."/>
            <person name="Martin F."/>
            <person name="Kauserud H."/>
        </authorList>
    </citation>
    <scope>NUCLEOTIDE SEQUENCE</scope>
    <source>
        <strain evidence="2">9284</strain>
    </source>
</reference>
<keyword evidence="3" id="KW-1185">Reference proteome</keyword>
<dbReference type="EMBL" id="JARKIF010000005">
    <property type="protein sequence ID" value="KAJ7638999.1"/>
    <property type="molecule type" value="Genomic_DNA"/>
</dbReference>
<protein>
    <submittedName>
        <fullName evidence="2">Uncharacterized protein</fullName>
    </submittedName>
</protein>
<feature type="region of interest" description="Disordered" evidence="1">
    <location>
        <begin position="130"/>
        <end position="170"/>
    </location>
</feature>
<dbReference type="AlphaFoldDB" id="A0AAD7FRG1"/>
<feature type="region of interest" description="Disordered" evidence="1">
    <location>
        <begin position="282"/>
        <end position="308"/>
    </location>
</feature>
<evidence type="ECO:0000256" key="1">
    <source>
        <dbReference type="SAM" id="MobiDB-lite"/>
    </source>
</evidence>
<feature type="compositionally biased region" description="Polar residues" evidence="1">
    <location>
        <begin position="130"/>
        <end position="139"/>
    </location>
</feature>
<gene>
    <name evidence="2" type="ORF">FB45DRAFT_904458</name>
</gene>